<evidence type="ECO:0000256" key="1">
    <source>
        <dbReference type="ARBA" id="ARBA00004167"/>
    </source>
</evidence>
<evidence type="ECO:0000256" key="6">
    <source>
        <dbReference type="SAM" id="Phobius"/>
    </source>
</evidence>
<dbReference type="PANTHER" id="PTHR30168">
    <property type="entry name" value="PUTATIVE MEMBRANE PROTEIN YPFJ"/>
    <property type="match status" value="1"/>
</dbReference>
<dbReference type="Proteomes" id="UP001183619">
    <property type="component" value="Unassembled WGS sequence"/>
</dbReference>
<dbReference type="PANTHER" id="PTHR30168:SF0">
    <property type="entry name" value="INNER MEMBRANE PROTEIN"/>
    <property type="match status" value="1"/>
</dbReference>
<dbReference type="InterPro" id="IPR007343">
    <property type="entry name" value="Uncharacterised_pept_Zn_put"/>
</dbReference>
<evidence type="ECO:0000313" key="8">
    <source>
        <dbReference type="Proteomes" id="UP001183619"/>
    </source>
</evidence>
<evidence type="ECO:0000256" key="5">
    <source>
        <dbReference type="SAM" id="MobiDB-lite"/>
    </source>
</evidence>
<dbReference type="GO" id="GO:0008237">
    <property type="term" value="F:metallopeptidase activity"/>
    <property type="evidence" value="ECO:0007669"/>
    <property type="project" value="UniProtKB-KW"/>
</dbReference>
<evidence type="ECO:0000256" key="2">
    <source>
        <dbReference type="ARBA" id="ARBA00022692"/>
    </source>
</evidence>
<feature type="transmembrane region" description="Helical" evidence="6">
    <location>
        <begin position="29"/>
        <end position="48"/>
    </location>
</feature>
<feature type="compositionally biased region" description="Basic residues" evidence="5">
    <location>
        <begin position="1"/>
        <end position="11"/>
    </location>
</feature>
<evidence type="ECO:0000256" key="4">
    <source>
        <dbReference type="ARBA" id="ARBA00023136"/>
    </source>
</evidence>
<dbReference type="Pfam" id="PF04228">
    <property type="entry name" value="Zn_peptidase"/>
    <property type="match status" value="1"/>
</dbReference>
<keyword evidence="7" id="KW-0645">Protease</keyword>
<dbReference type="EMBL" id="JAVDYF010000001">
    <property type="protein sequence ID" value="MDR7355781.1"/>
    <property type="molecule type" value="Genomic_DNA"/>
</dbReference>
<comment type="subcellular location">
    <subcellularLocation>
        <location evidence="1">Membrane</location>
        <topology evidence="1">Single-pass membrane protein</topology>
    </subcellularLocation>
</comment>
<organism evidence="7 8">
    <name type="scientific">Corynebacterium felinum</name>
    <dbReference type="NCBI Taxonomy" id="131318"/>
    <lineage>
        <taxon>Bacteria</taxon>
        <taxon>Bacillati</taxon>
        <taxon>Actinomycetota</taxon>
        <taxon>Actinomycetes</taxon>
        <taxon>Mycobacteriales</taxon>
        <taxon>Corynebacteriaceae</taxon>
        <taxon>Corynebacterium</taxon>
    </lineage>
</organism>
<keyword evidence="7" id="KW-0482">Metalloprotease</keyword>
<keyword evidence="7" id="KW-0378">Hydrolase</keyword>
<proteinExistence type="predicted"/>
<evidence type="ECO:0000256" key="3">
    <source>
        <dbReference type="ARBA" id="ARBA00022989"/>
    </source>
</evidence>
<keyword evidence="2 6" id="KW-0812">Transmembrane</keyword>
<evidence type="ECO:0000313" key="7">
    <source>
        <dbReference type="EMBL" id="MDR7355781.1"/>
    </source>
</evidence>
<dbReference type="RefSeq" id="WP_277105579.1">
    <property type="nucleotide sequence ID" value="NZ_BAAAJS010000042.1"/>
</dbReference>
<reference evidence="7 8" key="1">
    <citation type="submission" date="2023-07" db="EMBL/GenBank/DDBJ databases">
        <title>Sequencing the genomes of 1000 actinobacteria strains.</title>
        <authorList>
            <person name="Klenk H.-P."/>
        </authorList>
    </citation>
    <scope>NUCLEOTIDE SEQUENCE [LARGE SCALE GENOMIC DNA]</scope>
    <source>
        <strain evidence="7 8">DSM 44508</strain>
    </source>
</reference>
<keyword evidence="3 6" id="KW-1133">Transmembrane helix</keyword>
<name>A0ABU2BBX4_9CORY</name>
<keyword evidence="8" id="KW-1185">Reference proteome</keyword>
<gene>
    <name evidence="7" type="ORF">J2S37_002319</name>
</gene>
<feature type="region of interest" description="Disordered" evidence="5">
    <location>
        <begin position="1"/>
        <end position="23"/>
    </location>
</feature>
<sequence>MTFKGNIRKSGNRVTTGGGRGSGGRAGGIAVGGGIGTLVLIGIVWLLGGDVQDINQILNQQPAIEQGKDQNQGERGLDHCDVSDSANKYADCRVEYTALSLDKVWGVQLPRQIGMEYVPPAVKVFKGSTGSGCGMASAATGPFYCPADQTAYFDVTFFDQLHRFGAKNAPFAQEYIIAHEFGHHLQHMQGTLSKSNYNEPGPDSAAVRLELQADCYAGVWAHFADKGADAFLQPITKQQVADAMLAAAAVGDDNIQRRSGGQVRPDLFTHGSSEQRQQAFFTGYSTGNMKACTL</sequence>
<keyword evidence="4 6" id="KW-0472">Membrane</keyword>
<accession>A0ABU2BBX4</accession>
<comment type="caution">
    <text evidence="7">The sequence shown here is derived from an EMBL/GenBank/DDBJ whole genome shotgun (WGS) entry which is preliminary data.</text>
</comment>
<protein>
    <submittedName>
        <fullName evidence="7">Metalloprotease</fullName>
    </submittedName>
</protein>